<name>A0AAV1R2J0_9ROSI</name>
<accession>A0AAV1R2J0</accession>
<evidence type="ECO:0000313" key="1">
    <source>
        <dbReference type="EMBL" id="CAK7327200.1"/>
    </source>
</evidence>
<gene>
    <name evidence="1" type="ORF">DCAF_LOCUS4907</name>
</gene>
<dbReference type="EMBL" id="CAWUPB010000851">
    <property type="protein sequence ID" value="CAK7327200.1"/>
    <property type="molecule type" value="Genomic_DNA"/>
</dbReference>
<proteinExistence type="predicted"/>
<protein>
    <submittedName>
        <fullName evidence="1">Uncharacterized protein</fullName>
    </submittedName>
</protein>
<keyword evidence="2" id="KW-1185">Reference proteome</keyword>
<feature type="non-terminal residue" evidence="1">
    <location>
        <position position="1"/>
    </location>
</feature>
<sequence length="58" mass="6698">VCLRVVDHFAYANQSQSPFRADHMHRTLDDRVAPIFQSLGLDPPHGFHDMDSRNTQYS</sequence>
<organism evidence="1 2">
    <name type="scientific">Dovyalis caffra</name>
    <dbReference type="NCBI Taxonomy" id="77055"/>
    <lineage>
        <taxon>Eukaryota</taxon>
        <taxon>Viridiplantae</taxon>
        <taxon>Streptophyta</taxon>
        <taxon>Embryophyta</taxon>
        <taxon>Tracheophyta</taxon>
        <taxon>Spermatophyta</taxon>
        <taxon>Magnoliopsida</taxon>
        <taxon>eudicotyledons</taxon>
        <taxon>Gunneridae</taxon>
        <taxon>Pentapetalae</taxon>
        <taxon>rosids</taxon>
        <taxon>fabids</taxon>
        <taxon>Malpighiales</taxon>
        <taxon>Salicaceae</taxon>
        <taxon>Flacourtieae</taxon>
        <taxon>Dovyalis</taxon>
    </lineage>
</organism>
<dbReference type="AlphaFoldDB" id="A0AAV1R2J0"/>
<reference evidence="1 2" key="1">
    <citation type="submission" date="2024-01" db="EMBL/GenBank/DDBJ databases">
        <authorList>
            <person name="Waweru B."/>
        </authorList>
    </citation>
    <scope>NUCLEOTIDE SEQUENCE [LARGE SCALE GENOMIC DNA]</scope>
</reference>
<comment type="caution">
    <text evidence="1">The sequence shown here is derived from an EMBL/GenBank/DDBJ whole genome shotgun (WGS) entry which is preliminary data.</text>
</comment>
<dbReference type="Proteomes" id="UP001314170">
    <property type="component" value="Unassembled WGS sequence"/>
</dbReference>
<evidence type="ECO:0000313" key="2">
    <source>
        <dbReference type="Proteomes" id="UP001314170"/>
    </source>
</evidence>